<organism evidence="7 8">
    <name type="scientific">Rickenella mellea</name>
    <dbReference type="NCBI Taxonomy" id="50990"/>
    <lineage>
        <taxon>Eukaryota</taxon>
        <taxon>Fungi</taxon>
        <taxon>Dikarya</taxon>
        <taxon>Basidiomycota</taxon>
        <taxon>Agaricomycotina</taxon>
        <taxon>Agaricomycetes</taxon>
        <taxon>Hymenochaetales</taxon>
        <taxon>Rickenellaceae</taxon>
        <taxon>Rickenella</taxon>
    </lineage>
</organism>
<dbReference type="GO" id="GO:0005524">
    <property type="term" value="F:ATP binding"/>
    <property type="evidence" value="ECO:0007669"/>
    <property type="project" value="UniProtKB-KW"/>
</dbReference>
<dbReference type="VEuPathDB" id="FungiDB:BD410DRAFT_733513"/>
<sequence>MPSNDPTTSRETSSPFLLELGGPGSADSELHSAIQEGKRSPPPFSSYNKPTAEADTPTPVLPITESVSVTLNHLHTIFCNFGLQVVEDFTPLSDPQRTLQASRVPSSRIGRLFHYGGLAASLGYGAATEVLRRSRAGDAEQASSSLIMTPSNVSRLVSKLSRMRGAALKLGQFMSIQDSHILPKDVEEIFRRVQDSAHYMPNWQMERVMSGAFGQSWRDNFVSFDPIPFAAASLGQVHRGALSSSVSPTGNDEEVAVKVQFPDIARSLDSDLGYMKMLLTAGSLLPRGLFLDRTIKVMKEELKDECDYVREASFIRAFASNDRLGHDSRFCIPWVWEGSTKTVLVMKHMEGVSVGGGVVDTLSKEDRNTIASGIIELCMKELFEFRMMQTDPNWTNFLWNRTTRQIALIDFGATREYSKCFIDKWMHLLQAAVSEDREACILWSRELGYLTGEENDIMVDAHVRSLILLGHPFRAYSGHPVAFGPGTEYAGITGEIRSLIPVMLSHRLTPPPRETYSLNRKLSGAFLLASRLSASVDCRTIWDEVVRKYQFDA</sequence>
<reference evidence="7 8" key="1">
    <citation type="submission" date="2018-06" db="EMBL/GenBank/DDBJ databases">
        <title>A transcriptomic atlas of mushroom development highlights an independent origin of complex multicellularity.</title>
        <authorList>
            <consortium name="DOE Joint Genome Institute"/>
            <person name="Krizsan K."/>
            <person name="Almasi E."/>
            <person name="Merenyi Z."/>
            <person name="Sahu N."/>
            <person name="Viragh M."/>
            <person name="Koszo T."/>
            <person name="Mondo S."/>
            <person name="Kiss B."/>
            <person name="Balint B."/>
            <person name="Kues U."/>
            <person name="Barry K."/>
            <person name="Hegedus J.C."/>
            <person name="Henrissat B."/>
            <person name="Johnson J."/>
            <person name="Lipzen A."/>
            <person name="Ohm R."/>
            <person name="Nagy I."/>
            <person name="Pangilinan J."/>
            <person name="Yan J."/>
            <person name="Xiong Y."/>
            <person name="Grigoriev I.V."/>
            <person name="Hibbett D.S."/>
            <person name="Nagy L.G."/>
        </authorList>
    </citation>
    <scope>NUCLEOTIDE SEQUENCE [LARGE SCALE GENOMIC DNA]</scope>
    <source>
        <strain evidence="7 8">SZMC22713</strain>
    </source>
</reference>
<protein>
    <submittedName>
        <fullName evidence="7">ABC1-domain-containing protein</fullName>
    </submittedName>
</protein>
<dbReference type="AlphaFoldDB" id="A0A4Y7PIQ1"/>
<name>A0A4Y7PIQ1_9AGAM</name>
<keyword evidence="4" id="KW-0067">ATP-binding</keyword>
<dbReference type="GO" id="GO:0016740">
    <property type="term" value="F:transferase activity"/>
    <property type="evidence" value="ECO:0007669"/>
    <property type="project" value="UniProtKB-KW"/>
</dbReference>
<evidence type="ECO:0000256" key="4">
    <source>
        <dbReference type="ARBA" id="ARBA00022840"/>
    </source>
</evidence>
<dbReference type="PANTHER" id="PTHR43851">
    <property type="match status" value="1"/>
</dbReference>
<feature type="compositionally biased region" description="Polar residues" evidence="5">
    <location>
        <begin position="1"/>
        <end position="15"/>
    </location>
</feature>
<accession>A0A4Y7PIQ1</accession>
<keyword evidence="8" id="KW-1185">Reference proteome</keyword>
<dbReference type="InterPro" id="IPR004147">
    <property type="entry name" value="ABC1_dom"/>
</dbReference>
<dbReference type="GO" id="GO:0006744">
    <property type="term" value="P:ubiquinone biosynthetic process"/>
    <property type="evidence" value="ECO:0007669"/>
    <property type="project" value="TreeGrafter"/>
</dbReference>
<dbReference type="EMBL" id="ML170303">
    <property type="protein sequence ID" value="TDL14871.1"/>
    <property type="molecule type" value="Genomic_DNA"/>
</dbReference>
<keyword evidence="3" id="KW-0547">Nucleotide-binding</keyword>
<dbReference type="PANTHER" id="PTHR43851:SF3">
    <property type="entry name" value="COENZYME Q8"/>
    <property type="match status" value="1"/>
</dbReference>
<dbReference type="InterPro" id="IPR034646">
    <property type="entry name" value="ADCK3_dom"/>
</dbReference>
<comment type="similarity">
    <text evidence="1">Belongs to the protein kinase superfamily. ADCK protein kinase family.</text>
</comment>
<evidence type="ECO:0000313" key="8">
    <source>
        <dbReference type="Proteomes" id="UP000294933"/>
    </source>
</evidence>
<dbReference type="Pfam" id="PF03109">
    <property type="entry name" value="ABC1"/>
    <property type="match status" value="1"/>
</dbReference>
<keyword evidence="2" id="KW-0808">Transferase</keyword>
<evidence type="ECO:0000256" key="3">
    <source>
        <dbReference type="ARBA" id="ARBA00022741"/>
    </source>
</evidence>
<feature type="region of interest" description="Disordered" evidence="5">
    <location>
        <begin position="1"/>
        <end position="59"/>
    </location>
</feature>
<dbReference type="STRING" id="50990.A0A4Y7PIQ1"/>
<feature type="domain" description="ABC1 atypical kinase-like" evidence="6">
    <location>
        <begin position="192"/>
        <end position="440"/>
    </location>
</feature>
<evidence type="ECO:0000256" key="5">
    <source>
        <dbReference type="SAM" id="MobiDB-lite"/>
    </source>
</evidence>
<dbReference type="InterPro" id="IPR051409">
    <property type="entry name" value="Atypical_kinase_ADCK"/>
</dbReference>
<evidence type="ECO:0000256" key="1">
    <source>
        <dbReference type="ARBA" id="ARBA00009670"/>
    </source>
</evidence>
<evidence type="ECO:0000256" key="2">
    <source>
        <dbReference type="ARBA" id="ARBA00022679"/>
    </source>
</evidence>
<evidence type="ECO:0000259" key="6">
    <source>
        <dbReference type="Pfam" id="PF03109"/>
    </source>
</evidence>
<dbReference type="Proteomes" id="UP000294933">
    <property type="component" value="Unassembled WGS sequence"/>
</dbReference>
<dbReference type="OrthoDB" id="201153at2759"/>
<dbReference type="CDD" id="cd13970">
    <property type="entry name" value="ABC1_ADCK3"/>
    <property type="match status" value="1"/>
</dbReference>
<evidence type="ECO:0000313" key="7">
    <source>
        <dbReference type="EMBL" id="TDL14871.1"/>
    </source>
</evidence>
<gene>
    <name evidence="7" type="ORF">BD410DRAFT_733513</name>
</gene>
<proteinExistence type="inferred from homology"/>